<evidence type="ECO:0000313" key="1">
    <source>
        <dbReference type="EMBL" id="KAE9383693.1"/>
    </source>
</evidence>
<dbReference type="Proteomes" id="UP000799118">
    <property type="component" value="Unassembled WGS sequence"/>
</dbReference>
<dbReference type="OrthoDB" id="3054683at2759"/>
<gene>
    <name evidence="1" type="ORF">BT96DRAFT_1008879</name>
</gene>
<dbReference type="EMBL" id="ML770361">
    <property type="protein sequence ID" value="KAE9383693.1"/>
    <property type="molecule type" value="Genomic_DNA"/>
</dbReference>
<name>A0A6A4GE96_9AGAR</name>
<keyword evidence="2" id="KW-1185">Reference proteome</keyword>
<dbReference type="AlphaFoldDB" id="A0A6A4GE96"/>
<dbReference type="InterPro" id="IPR008991">
    <property type="entry name" value="Translation_prot_SH3-like_sf"/>
</dbReference>
<accession>A0A6A4GE96</accession>
<reference evidence="1" key="1">
    <citation type="journal article" date="2019" name="Environ. Microbiol.">
        <title>Fungal ecological strategies reflected in gene transcription - a case study of two litter decomposers.</title>
        <authorList>
            <person name="Barbi F."/>
            <person name="Kohler A."/>
            <person name="Barry K."/>
            <person name="Baskaran P."/>
            <person name="Daum C."/>
            <person name="Fauchery L."/>
            <person name="Ihrmark K."/>
            <person name="Kuo A."/>
            <person name="LaButti K."/>
            <person name="Lipzen A."/>
            <person name="Morin E."/>
            <person name="Grigoriev I.V."/>
            <person name="Henrissat B."/>
            <person name="Lindahl B."/>
            <person name="Martin F."/>
        </authorList>
    </citation>
    <scope>NUCLEOTIDE SEQUENCE</scope>
    <source>
        <strain evidence="1">JB14</strain>
    </source>
</reference>
<evidence type="ECO:0000313" key="2">
    <source>
        <dbReference type="Proteomes" id="UP000799118"/>
    </source>
</evidence>
<organism evidence="1 2">
    <name type="scientific">Gymnopus androsaceus JB14</name>
    <dbReference type="NCBI Taxonomy" id="1447944"/>
    <lineage>
        <taxon>Eukaryota</taxon>
        <taxon>Fungi</taxon>
        <taxon>Dikarya</taxon>
        <taxon>Basidiomycota</taxon>
        <taxon>Agaricomycotina</taxon>
        <taxon>Agaricomycetes</taxon>
        <taxon>Agaricomycetidae</taxon>
        <taxon>Agaricales</taxon>
        <taxon>Marasmiineae</taxon>
        <taxon>Omphalotaceae</taxon>
        <taxon>Gymnopus</taxon>
    </lineage>
</organism>
<evidence type="ECO:0008006" key="3">
    <source>
        <dbReference type="Google" id="ProtNLM"/>
    </source>
</evidence>
<proteinExistence type="predicted"/>
<dbReference type="SUPFAM" id="SSF50104">
    <property type="entry name" value="Translation proteins SH3-like domain"/>
    <property type="match status" value="1"/>
</dbReference>
<protein>
    <recommendedName>
        <fullName evidence="3">KOW domain-containing protein</fullName>
    </recommendedName>
</protein>
<sequence>MDFRYQNWNFSGGLILKLFSKQTLVATQEIPSEMASLFQTVQGQHDGLVNLATMPLPTFWDFQEGEKVLIIASNSERKAGTVETALQWQRAAIGLVQEISLGDFVKVVAGQHQGKSGFVAAKNDGHLGICKGTKEEELLATPMFQHIDKPWVSTEVILVSGSLSGTSATVQDIAIDAQWRLRLTVQLISTGRIVELGYIDVQECWTKCNLMDFLPLKPSQQEFNIEFPWWDVQVRIVVGTFAVIHQIFGKTSRMRFLTSLPLEMV</sequence>